<keyword evidence="2" id="KW-1185">Reference proteome</keyword>
<dbReference type="EMBL" id="RDQZ01000026">
    <property type="protein sequence ID" value="RXH09185.1"/>
    <property type="molecule type" value="Genomic_DNA"/>
</dbReference>
<organism evidence="1 2">
    <name type="scientific">Bradyrhizobium guangzhouense</name>
    <dbReference type="NCBI Taxonomy" id="1325095"/>
    <lineage>
        <taxon>Bacteria</taxon>
        <taxon>Pseudomonadati</taxon>
        <taxon>Pseudomonadota</taxon>
        <taxon>Alphaproteobacteria</taxon>
        <taxon>Hyphomicrobiales</taxon>
        <taxon>Nitrobacteraceae</taxon>
        <taxon>Bradyrhizobium</taxon>
    </lineage>
</organism>
<dbReference type="Proteomes" id="UP000290401">
    <property type="component" value="Unassembled WGS sequence"/>
</dbReference>
<dbReference type="PIRSF" id="PIRSF000441">
    <property type="entry name" value="CysE"/>
    <property type="match status" value="1"/>
</dbReference>
<dbReference type="InterPro" id="IPR001451">
    <property type="entry name" value="Hexapep"/>
</dbReference>
<proteinExistence type="predicted"/>
<reference evidence="1 2" key="1">
    <citation type="submission" date="2018-10" db="EMBL/GenBank/DDBJ databases">
        <title>Bradyrhizobium sp. nov., effective nodules isolated from peanut in China.</title>
        <authorList>
            <person name="Li Y."/>
        </authorList>
    </citation>
    <scope>NUCLEOTIDE SEQUENCE [LARGE SCALE GENOMIC DNA]</scope>
    <source>
        <strain evidence="1 2">CCBAU 53426</strain>
    </source>
</reference>
<dbReference type="InterPro" id="IPR011004">
    <property type="entry name" value="Trimer_LpxA-like_sf"/>
</dbReference>
<evidence type="ECO:0000313" key="1">
    <source>
        <dbReference type="EMBL" id="RXH09185.1"/>
    </source>
</evidence>
<dbReference type="SUPFAM" id="SSF51161">
    <property type="entry name" value="Trimeric LpxA-like enzymes"/>
    <property type="match status" value="1"/>
</dbReference>
<dbReference type="Pfam" id="PF00132">
    <property type="entry name" value="Hexapep"/>
    <property type="match status" value="1"/>
</dbReference>
<gene>
    <name evidence="1" type="ORF">EAS56_26360</name>
</gene>
<evidence type="ECO:0000313" key="2">
    <source>
        <dbReference type="Proteomes" id="UP000290401"/>
    </source>
</evidence>
<sequence>MIRLVWSAHIPPQAKIDGTVHFGHNGLGVIIHPLCEIGPRCMVGPHVVLGGRAPVVGAPILDDDVIVHAGSKLIGKIRIGTGSVIGANAVVTFDVPPKSLVVGVPAKIVRSNIDIDSYR</sequence>
<dbReference type="Gene3D" id="2.160.10.10">
    <property type="entry name" value="Hexapeptide repeat proteins"/>
    <property type="match status" value="1"/>
</dbReference>
<protein>
    <submittedName>
        <fullName evidence="1">Serine acetyltransferase</fullName>
    </submittedName>
</protein>
<accession>A0ABY0E2W3</accession>
<comment type="caution">
    <text evidence="1">The sequence shown here is derived from an EMBL/GenBank/DDBJ whole genome shotgun (WGS) entry which is preliminary data.</text>
</comment>
<dbReference type="InterPro" id="IPR005881">
    <property type="entry name" value="Ser_O-AcTrfase"/>
</dbReference>
<dbReference type="PANTHER" id="PTHR42811">
    <property type="entry name" value="SERINE ACETYLTRANSFERASE"/>
    <property type="match status" value="1"/>
</dbReference>
<name>A0ABY0E2W3_9BRAD</name>